<evidence type="ECO:0000256" key="3">
    <source>
        <dbReference type="ARBA" id="ARBA00022741"/>
    </source>
</evidence>
<dbReference type="AlphaFoldDB" id="A0A7L6N4J1"/>
<feature type="binding site" evidence="7">
    <location>
        <begin position="318"/>
        <end position="321"/>
    </location>
    <ligand>
        <name>GTP</name>
        <dbReference type="ChEBI" id="CHEBI:37565"/>
    </ligand>
</feature>
<accession>A0A7L6N4J1</accession>
<feature type="domain" description="Hflx-type G" evidence="9">
    <location>
        <begin position="192"/>
        <end position="360"/>
    </location>
</feature>
<evidence type="ECO:0000313" key="11">
    <source>
        <dbReference type="Proteomes" id="UP000512167"/>
    </source>
</evidence>
<protein>
    <recommendedName>
        <fullName evidence="6">GTPase HflX</fullName>
    </recommendedName>
    <alternativeName>
        <fullName evidence="6">GTP-binding protein HflX</fullName>
    </alternativeName>
</protein>
<dbReference type="PROSITE" id="PS51705">
    <property type="entry name" value="G_HFLX"/>
    <property type="match status" value="1"/>
</dbReference>
<keyword evidence="5 6" id="KW-0342">GTP-binding</keyword>
<dbReference type="PANTHER" id="PTHR10229:SF4">
    <property type="entry name" value="GTPASE HFLX"/>
    <property type="match status" value="1"/>
</dbReference>
<dbReference type="GO" id="GO:0046872">
    <property type="term" value="F:metal ion binding"/>
    <property type="evidence" value="ECO:0007669"/>
    <property type="project" value="UniProtKB-KW"/>
</dbReference>
<dbReference type="InterPro" id="IPR030394">
    <property type="entry name" value="G_HFLX_dom"/>
</dbReference>
<evidence type="ECO:0000256" key="2">
    <source>
        <dbReference type="ARBA" id="ARBA00022723"/>
    </source>
</evidence>
<dbReference type="Gene3D" id="3.40.50.300">
    <property type="entry name" value="P-loop containing nucleotide triphosphate hydrolases"/>
    <property type="match status" value="1"/>
</dbReference>
<name>A0A7L6N4J1_9MOLU</name>
<dbReference type="InterPro" id="IPR032305">
    <property type="entry name" value="GTP-bd_M"/>
</dbReference>
<evidence type="ECO:0000256" key="7">
    <source>
        <dbReference type="PIRSR" id="PIRSR006809-1"/>
    </source>
</evidence>
<comment type="subunit">
    <text evidence="6">Monomer. Associates with the 50S ribosomal subunit.</text>
</comment>
<keyword evidence="3 6" id="KW-0547">Nucleotide-binding</keyword>
<reference evidence="10 11" key="1">
    <citation type="submission" date="2020-04" db="EMBL/GenBank/DDBJ databases">
        <authorList>
            <person name="Zheng R.K."/>
            <person name="Sun C.M."/>
        </authorList>
    </citation>
    <scope>NUCLEOTIDE SEQUENCE [LARGE SCALE GENOMIC DNA]</scope>
    <source>
        <strain evidence="11">zrk29</strain>
    </source>
</reference>
<feature type="binding site" evidence="7">
    <location>
        <begin position="198"/>
        <end position="205"/>
    </location>
    <ligand>
        <name>GTP</name>
        <dbReference type="ChEBI" id="CHEBI:37565"/>
    </ligand>
</feature>
<dbReference type="NCBIfam" id="TIGR03156">
    <property type="entry name" value="GTP_HflX"/>
    <property type="match status" value="1"/>
</dbReference>
<evidence type="ECO:0000256" key="1">
    <source>
        <dbReference type="ARBA" id="ARBA00022490"/>
    </source>
</evidence>
<dbReference type="PIRSF" id="PIRSF006809">
    <property type="entry name" value="GTP-binding_hflX_prd"/>
    <property type="match status" value="1"/>
</dbReference>
<dbReference type="InterPro" id="IPR006073">
    <property type="entry name" value="GTP-bd"/>
</dbReference>
<dbReference type="GO" id="GO:0005737">
    <property type="term" value="C:cytoplasm"/>
    <property type="evidence" value="ECO:0007669"/>
    <property type="project" value="UniProtKB-SubCell"/>
</dbReference>
<comment type="function">
    <text evidence="6">GTPase that associates with the 50S ribosomal subunit and may have a role during protein synthesis or ribosome biogenesis.</text>
</comment>
<evidence type="ECO:0000256" key="5">
    <source>
        <dbReference type="ARBA" id="ARBA00023134"/>
    </source>
</evidence>
<dbReference type="Gene3D" id="6.10.250.2860">
    <property type="match status" value="1"/>
</dbReference>
<dbReference type="PRINTS" id="PR00326">
    <property type="entry name" value="GTP1OBG"/>
</dbReference>
<dbReference type="KEGG" id="tbk:HF295_06300"/>
<dbReference type="FunFam" id="3.40.50.11060:FF:000001">
    <property type="entry name" value="GTPase HflX"/>
    <property type="match status" value="1"/>
</dbReference>
<dbReference type="Pfam" id="PF01926">
    <property type="entry name" value="MMR_HSR1"/>
    <property type="match status" value="1"/>
</dbReference>
<dbReference type="EMBL" id="CP051151">
    <property type="protein sequence ID" value="QLY40481.1"/>
    <property type="molecule type" value="Genomic_DNA"/>
</dbReference>
<dbReference type="InterPro" id="IPR025121">
    <property type="entry name" value="GTPase_HflX_N"/>
</dbReference>
<dbReference type="GO" id="GO:0003924">
    <property type="term" value="F:GTPase activity"/>
    <property type="evidence" value="ECO:0007669"/>
    <property type="project" value="UniProtKB-UniRule"/>
</dbReference>
<dbReference type="FunFam" id="3.40.50.300:FF:001198">
    <property type="entry name" value="GTPase HflX"/>
    <property type="match status" value="1"/>
</dbReference>
<dbReference type="RefSeq" id="WP_312031319.1">
    <property type="nucleotide sequence ID" value="NZ_CP051151.1"/>
</dbReference>
<dbReference type="HAMAP" id="MF_00900">
    <property type="entry name" value="GTPase_HflX"/>
    <property type="match status" value="1"/>
</dbReference>
<dbReference type="GO" id="GO:0043022">
    <property type="term" value="F:ribosome binding"/>
    <property type="evidence" value="ECO:0007669"/>
    <property type="project" value="TreeGrafter"/>
</dbReference>
<dbReference type="CDD" id="cd01878">
    <property type="entry name" value="HflX"/>
    <property type="match status" value="1"/>
</dbReference>
<dbReference type="PANTHER" id="PTHR10229">
    <property type="entry name" value="GTP-BINDING PROTEIN HFLX"/>
    <property type="match status" value="1"/>
</dbReference>
<organism evidence="10 11">
    <name type="scientific">Hujiaoplasma nucleasis</name>
    <dbReference type="NCBI Taxonomy" id="2725268"/>
    <lineage>
        <taxon>Bacteria</taxon>
        <taxon>Bacillati</taxon>
        <taxon>Mycoplasmatota</taxon>
        <taxon>Mollicutes</taxon>
        <taxon>Candidatus Izemoplasmatales</taxon>
        <taxon>Hujiaoplasmataceae</taxon>
        <taxon>Hujiaoplasma</taxon>
    </lineage>
</organism>
<evidence type="ECO:0000256" key="8">
    <source>
        <dbReference type="PIRSR" id="PIRSR006809-2"/>
    </source>
</evidence>
<dbReference type="Pfam" id="PF13167">
    <property type="entry name" value="GTP-bdg_N"/>
    <property type="match status" value="1"/>
</dbReference>
<dbReference type="GO" id="GO:0005525">
    <property type="term" value="F:GTP binding"/>
    <property type="evidence" value="ECO:0007669"/>
    <property type="project" value="UniProtKB-UniRule"/>
</dbReference>
<keyword evidence="4 8" id="KW-0460">Magnesium</keyword>
<dbReference type="Gene3D" id="3.40.50.11060">
    <property type="entry name" value="GTPase HflX, N-terminal domain"/>
    <property type="match status" value="1"/>
</dbReference>
<dbReference type="InterPro" id="IPR027417">
    <property type="entry name" value="P-loop_NTPase"/>
</dbReference>
<dbReference type="InterPro" id="IPR016496">
    <property type="entry name" value="GTPase_HflX"/>
</dbReference>
<feature type="binding site" evidence="8">
    <location>
        <position position="232"/>
    </location>
    <ligand>
        <name>Mg(2+)</name>
        <dbReference type="ChEBI" id="CHEBI:18420"/>
    </ligand>
</feature>
<dbReference type="Pfam" id="PF16360">
    <property type="entry name" value="GTP-bdg_M"/>
    <property type="match status" value="1"/>
</dbReference>
<evidence type="ECO:0000259" key="9">
    <source>
        <dbReference type="PROSITE" id="PS51705"/>
    </source>
</evidence>
<evidence type="ECO:0000313" key="10">
    <source>
        <dbReference type="EMBL" id="QLY40481.1"/>
    </source>
</evidence>
<keyword evidence="2 8" id="KW-0479">Metal-binding</keyword>
<keyword evidence="11" id="KW-1185">Reference proteome</keyword>
<evidence type="ECO:0000256" key="4">
    <source>
        <dbReference type="ARBA" id="ARBA00022842"/>
    </source>
</evidence>
<gene>
    <name evidence="6 10" type="primary">hflX</name>
    <name evidence="10" type="ORF">HF295_06300</name>
</gene>
<dbReference type="Proteomes" id="UP000512167">
    <property type="component" value="Chromosome"/>
</dbReference>
<dbReference type="SUPFAM" id="SSF52540">
    <property type="entry name" value="P-loop containing nucleoside triphosphate hydrolases"/>
    <property type="match status" value="1"/>
</dbReference>
<feature type="binding site" evidence="7">
    <location>
        <begin position="252"/>
        <end position="255"/>
    </location>
    <ligand>
        <name>GTP</name>
        <dbReference type="ChEBI" id="CHEBI:37565"/>
    </ligand>
</feature>
<comment type="cofactor">
    <cofactor evidence="8">
        <name>Mg(2+)</name>
        <dbReference type="ChEBI" id="CHEBI:18420"/>
    </cofactor>
</comment>
<comment type="subcellular location">
    <subcellularLocation>
        <location evidence="6">Cytoplasm</location>
    </subcellularLocation>
    <text evidence="6">May associate with membranes.</text>
</comment>
<feature type="binding site" evidence="8">
    <location>
        <position position="205"/>
    </location>
    <ligand>
        <name>Mg(2+)</name>
        <dbReference type="ChEBI" id="CHEBI:18420"/>
    </ligand>
</feature>
<comment type="similarity">
    <text evidence="6">Belongs to the TRAFAC class OBG-HflX-like GTPase superfamily. HflX GTPase family.</text>
</comment>
<keyword evidence="1 6" id="KW-0963">Cytoplasm</keyword>
<sequence>MEKGLLVGLNTELEKDFKESMAELRNLAHACHIEIIEELIQNKSMPTNKFYIGKGKVDELKLLIESLEPDLVIFDNELSPSQIRNLEKELEIKVIDRTVLILDIFARRAKTTEAKLQVELAQSEYMLPRVIGMYKSLSRQRSGTGSKGPGEQKLELDRRLLRNKIVKLKKDLQAVVEIRRTQRQNRKSSHIPIVSLTGYTNSGKSTLMNALIDASTNIKKEHVLKKDMLFATLETKTTNISLSDTKNFLLTDTVGFIKKLPHHLVEAFKSTLEEITEADLLLHVIDVSNPQYKKQIEAVDIVLKEIKAENIPTIYVYNKIDLIDDLPLLETENSIFISAENNLNIQKLLTMINHELEKNTKIVQLLLPYNKGDIFSYFKKNKSIISTTYEETGILVQLRLSKEEIEKYNQYIK</sequence>
<dbReference type="InterPro" id="IPR042108">
    <property type="entry name" value="GTPase_HflX_N_sf"/>
</dbReference>
<proteinExistence type="inferred from homology"/>
<evidence type="ECO:0000256" key="6">
    <source>
        <dbReference type="HAMAP-Rule" id="MF_00900"/>
    </source>
</evidence>